<accession>A0A380ZST9</accession>
<keyword evidence="3" id="KW-0328">Glycosyltransferase</keyword>
<evidence type="ECO:0000256" key="5">
    <source>
        <dbReference type="ARBA" id="ARBA00022692"/>
    </source>
</evidence>
<feature type="transmembrane region" description="Helical" evidence="8">
    <location>
        <begin position="197"/>
        <end position="218"/>
    </location>
</feature>
<keyword evidence="6 8" id="KW-1133">Transmembrane helix</keyword>
<evidence type="ECO:0000256" key="3">
    <source>
        <dbReference type="ARBA" id="ARBA00022676"/>
    </source>
</evidence>
<dbReference type="PANTHER" id="PTHR33908:SF11">
    <property type="entry name" value="MEMBRANE PROTEIN"/>
    <property type="match status" value="1"/>
</dbReference>
<evidence type="ECO:0000313" key="9">
    <source>
        <dbReference type="EMBL" id="SUV52391.1"/>
    </source>
</evidence>
<dbReference type="AlphaFoldDB" id="A0A380ZST9"/>
<dbReference type="PANTHER" id="PTHR33908">
    <property type="entry name" value="MANNOSYLTRANSFERASE YKCB-RELATED"/>
    <property type="match status" value="1"/>
</dbReference>
<proteinExistence type="predicted"/>
<evidence type="ECO:0000313" key="10">
    <source>
        <dbReference type="Proteomes" id="UP000255515"/>
    </source>
</evidence>
<keyword evidence="2" id="KW-1003">Cell membrane</keyword>
<feature type="transmembrane region" description="Helical" evidence="8">
    <location>
        <begin position="326"/>
        <end position="343"/>
    </location>
</feature>
<dbReference type="GO" id="GO:0009103">
    <property type="term" value="P:lipopolysaccharide biosynthetic process"/>
    <property type="evidence" value="ECO:0007669"/>
    <property type="project" value="UniProtKB-ARBA"/>
</dbReference>
<evidence type="ECO:0000256" key="1">
    <source>
        <dbReference type="ARBA" id="ARBA00004651"/>
    </source>
</evidence>
<dbReference type="GO" id="GO:0016763">
    <property type="term" value="F:pentosyltransferase activity"/>
    <property type="evidence" value="ECO:0007669"/>
    <property type="project" value="TreeGrafter"/>
</dbReference>
<feature type="transmembrane region" description="Helical" evidence="8">
    <location>
        <begin position="90"/>
        <end position="107"/>
    </location>
</feature>
<feature type="transmembrane region" description="Helical" evidence="8">
    <location>
        <begin position="163"/>
        <end position="191"/>
    </location>
</feature>
<evidence type="ECO:0000256" key="4">
    <source>
        <dbReference type="ARBA" id="ARBA00022679"/>
    </source>
</evidence>
<dbReference type="EMBL" id="UFTJ01000003">
    <property type="protein sequence ID" value="SUV52391.1"/>
    <property type="molecule type" value="Genomic_DNA"/>
</dbReference>
<feature type="transmembrane region" description="Helical" evidence="8">
    <location>
        <begin position="349"/>
        <end position="366"/>
    </location>
</feature>
<feature type="transmembrane region" description="Helical" evidence="8">
    <location>
        <begin position="127"/>
        <end position="151"/>
    </location>
</feature>
<comment type="subcellular location">
    <subcellularLocation>
        <location evidence="1">Cell membrane</location>
        <topology evidence="1">Multi-pass membrane protein</topology>
    </subcellularLocation>
</comment>
<keyword evidence="4" id="KW-0808">Transferase</keyword>
<evidence type="ECO:0000256" key="8">
    <source>
        <dbReference type="SAM" id="Phobius"/>
    </source>
</evidence>
<reference evidence="9 10" key="1">
    <citation type="submission" date="2018-06" db="EMBL/GenBank/DDBJ databases">
        <authorList>
            <consortium name="Pathogen Informatics"/>
            <person name="Doyle S."/>
        </authorList>
    </citation>
    <scope>NUCLEOTIDE SEQUENCE [LARGE SCALE GENOMIC DNA]</scope>
    <source>
        <strain evidence="9 10">NCTC11661</strain>
    </source>
</reference>
<dbReference type="InterPro" id="IPR050297">
    <property type="entry name" value="LipidA_mod_glycosyltrf_83"/>
</dbReference>
<sequence>MLLFLEMKSFIAVSLFVFIAKLGYSIQEGFSEVYFEDWRIANNIVKYGVYSEFMEVGPTAYKLPVYPLFLSIFIALFPEHSNEAVGIAQHLLFFIVPFLIIKILSIFNREKAGIIAGYMFMLSPAYFYYSNVFEVTNVFIPIFLCWLYFYLKLFKNGFNVLEYIGLILFTALLFLTQVVVVPFAVLLLLALPLLKKITIRQSVVLLMFTGILYSPWMIRNAITFEKFIPTKTPFWQNVYLSLTSEAAICQDVMLISDEHQKYTFKLRKTTDEFTMEKIYKQEVLRVSKGNEEKFVKKAIQNAYLLWYVPSRYIDDQSLSTILGRKVYVMVLNIMVLFALTYYFRKNRWLFWGYVFLFCGFTVPYMVGHAVNTRFKLDFEWTQFILIALFLSDIRHKMLHKYTKGSILTPQQ</sequence>
<keyword evidence="5 8" id="KW-0812">Transmembrane</keyword>
<keyword evidence="7 8" id="KW-0472">Membrane</keyword>
<gene>
    <name evidence="9" type="ORF">NCTC11661_01529</name>
</gene>
<evidence type="ECO:0000256" key="6">
    <source>
        <dbReference type="ARBA" id="ARBA00022989"/>
    </source>
</evidence>
<dbReference type="GO" id="GO:0005886">
    <property type="term" value="C:plasma membrane"/>
    <property type="evidence" value="ECO:0007669"/>
    <property type="project" value="UniProtKB-SubCell"/>
</dbReference>
<protein>
    <submittedName>
        <fullName evidence="9">Uncharacterized protein</fullName>
    </submittedName>
</protein>
<name>A0A380ZST9_9FLAO</name>
<evidence type="ECO:0000256" key="2">
    <source>
        <dbReference type="ARBA" id="ARBA00022475"/>
    </source>
</evidence>
<dbReference type="Proteomes" id="UP000255515">
    <property type="component" value="Unassembled WGS sequence"/>
</dbReference>
<evidence type="ECO:0000256" key="7">
    <source>
        <dbReference type="ARBA" id="ARBA00023136"/>
    </source>
</evidence>
<dbReference type="RefSeq" id="WP_002664747.1">
    <property type="nucleotide sequence ID" value="NZ_UFTJ01000003.1"/>
</dbReference>
<organism evidence="9 10">
    <name type="scientific">Bergeyella zoohelcum</name>
    <dbReference type="NCBI Taxonomy" id="1015"/>
    <lineage>
        <taxon>Bacteria</taxon>
        <taxon>Pseudomonadati</taxon>
        <taxon>Bacteroidota</taxon>
        <taxon>Flavobacteriia</taxon>
        <taxon>Flavobacteriales</taxon>
        <taxon>Weeksellaceae</taxon>
        <taxon>Bergeyella</taxon>
    </lineage>
</organism>